<feature type="compositionally biased region" description="Basic and acidic residues" evidence="1">
    <location>
        <begin position="301"/>
        <end position="316"/>
    </location>
</feature>
<feature type="region of interest" description="Disordered" evidence="1">
    <location>
        <begin position="88"/>
        <end position="136"/>
    </location>
</feature>
<feature type="compositionally biased region" description="Basic and acidic residues" evidence="1">
    <location>
        <begin position="92"/>
        <end position="124"/>
    </location>
</feature>
<protein>
    <submittedName>
        <fullName evidence="2">Uncharacterized protein</fullName>
    </submittedName>
</protein>
<feature type="region of interest" description="Disordered" evidence="1">
    <location>
        <begin position="1"/>
        <end position="70"/>
    </location>
</feature>
<feature type="compositionally biased region" description="Basic and acidic residues" evidence="1">
    <location>
        <begin position="57"/>
        <end position="70"/>
    </location>
</feature>
<feature type="compositionally biased region" description="Low complexity" evidence="1">
    <location>
        <begin position="11"/>
        <end position="39"/>
    </location>
</feature>
<feature type="compositionally biased region" description="Acidic residues" evidence="1">
    <location>
        <begin position="40"/>
        <end position="56"/>
    </location>
</feature>
<feature type="compositionally biased region" description="Basic and acidic residues" evidence="1">
    <location>
        <begin position="216"/>
        <end position="238"/>
    </location>
</feature>
<feature type="compositionally biased region" description="Low complexity" evidence="1">
    <location>
        <begin position="269"/>
        <end position="282"/>
    </location>
</feature>
<evidence type="ECO:0000256" key="1">
    <source>
        <dbReference type="SAM" id="MobiDB-lite"/>
    </source>
</evidence>
<feature type="region of interest" description="Disordered" evidence="1">
    <location>
        <begin position="353"/>
        <end position="376"/>
    </location>
</feature>
<keyword evidence="3" id="KW-1185">Reference proteome</keyword>
<feature type="compositionally biased region" description="Low complexity" evidence="1">
    <location>
        <begin position="317"/>
        <end position="327"/>
    </location>
</feature>
<dbReference type="Proteomes" id="UP001632037">
    <property type="component" value="Unassembled WGS sequence"/>
</dbReference>
<evidence type="ECO:0000313" key="3">
    <source>
        <dbReference type="Proteomes" id="UP001632037"/>
    </source>
</evidence>
<proteinExistence type="predicted"/>
<dbReference type="EMBL" id="JBIMZQ010000012">
    <property type="protein sequence ID" value="KAL3668087.1"/>
    <property type="molecule type" value="Genomic_DNA"/>
</dbReference>
<organism evidence="2 3">
    <name type="scientific">Phytophthora oleae</name>
    <dbReference type="NCBI Taxonomy" id="2107226"/>
    <lineage>
        <taxon>Eukaryota</taxon>
        <taxon>Sar</taxon>
        <taxon>Stramenopiles</taxon>
        <taxon>Oomycota</taxon>
        <taxon>Peronosporomycetes</taxon>
        <taxon>Peronosporales</taxon>
        <taxon>Peronosporaceae</taxon>
        <taxon>Phytophthora</taxon>
    </lineage>
</organism>
<feature type="compositionally biased region" description="Basic and acidic residues" evidence="1">
    <location>
        <begin position="246"/>
        <end position="259"/>
    </location>
</feature>
<reference evidence="2 3" key="1">
    <citation type="submission" date="2024-09" db="EMBL/GenBank/DDBJ databases">
        <title>Genome sequencing and assembly of Phytophthora oleae, isolate VK10A, causative agent of rot of olive drupes.</title>
        <authorList>
            <person name="Conti Taguali S."/>
            <person name="Riolo M."/>
            <person name="La Spada F."/>
            <person name="Cacciola S.O."/>
            <person name="Dionisio G."/>
        </authorList>
    </citation>
    <scope>NUCLEOTIDE SEQUENCE [LARGE SCALE GENOMIC DNA]</scope>
    <source>
        <strain evidence="2 3">VK10A</strain>
    </source>
</reference>
<accession>A0ABD3FMF4</accession>
<sequence length="393" mass="43048">MPRAPQDQLQSASASEGSDSDDSGSNYDSDSSDGSSGDDSNNEEGSGEEEEEEEVDTDAKAKKQRVRADIDEMRRMMADMDTIKARLQQRFATERQTRADEIAHEDREREAKDAARREEARGRQVEAGMQTEPDDLQQRIKVSHQMSYRSHGNGAAGDACASALPVVDGGGGFTDAVPNKAKPAGLSLYDLVKASGFGLSRKMHSSVRQAESSEELPTRPSKENDRGSPEQRQQHEAQESASIERSWSRGEAHLEHDQDSVIGNGDQDSVVGSGENGSESGNYVTSRNASRLSSVRRRPMLPKDEQSLQLSRHFDENSSSVSNSLVSSVADNQSAVFPDLIQRQDHKFNAAALLSTGKRPPPSTTKEDESVKTDEQREMEAIQCLLFGQNTCR</sequence>
<evidence type="ECO:0000313" key="2">
    <source>
        <dbReference type="EMBL" id="KAL3668087.1"/>
    </source>
</evidence>
<comment type="caution">
    <text evidence="2">The sequence shown here is derived from an EMBL/GenBank/DDBJ whole genome shotgun (WGS) entry which is preliminary data.</text>
</comment>
<dbReference type="AlphaFoldDB" id="A0ABD3FMF4"/>
<gene>
    <name evidence="2" type="ORF">V7S43_006952</name>
</gene>
<feature type="compositionally biased region" description="Polar residues" evidence="1">
    <location>
        <begin position="283"/>
        <end position="293"/>
    </location>
</feature>
<feature type="compositionally biased region" description="Basic and acidic residues" evidence="1">
    <location>
        <begin position="365"/>
        <end position="376"/>
    </location>
</feature>
<name>A0ABD3FMF4_9STRA</name>
<feature type="region of interest" description="Disordered" evidence="1">
    <location>
        <begin position="200"/>
        <end position="327"/>
    </location>
</feature>